<dbReference type="RefSeq" id="WP_173164906.1">
    <property type="nucleotide sequence ID" value="NZ_CP053716.1"/>
</dbReference>
<keyword evidence="2" id="KW-1185">Reference proteome</keyword>
<evidence type="ECO:0000313" key="2">
    <source>
        <dbReference type="Proteomes" id="UP000503297"/>
    </source>
</evidence>
<sequence length="71" mass="7936">MLVKPFKPIKVAGPDIPSKIIRFLREVGNYAPEKEGVAKNAAKAKFLTRVFKKSKPLIDPLMADDAARSRR</sequence>
<dbReference type="AlphaFoldDB" id="A0A6M8J253"/>
<proteinExistence type="predicted"/>
<dbReference type="Proteomes" id="UP000503297">
    <property type="component" value="Chromosome"/>
</dbReference>
<dbReference type="KEGG" id="bwa:HLV38_05465"/>
<reference evidence="2" key="1">
    <citation type="submission" date="2020-05" db="EMBL/GenBank/DDBJ databases">
        <title>Novel species in genus Nocardioides.</title>
        <authorList>
            <person name="Zhang G."/>
        </authorList>
    </citation>
    <scope>NUCLEOTIDE SEQUENCE [LARGE SCALE GENOMIC DNA]</scope>
    <source>
        <strain evidence="2">zg-1050</strain>
    </source>
</reference>
<accession>A0A6M8J253</accession>
<evidence type="ECO:0000313" key="1">
    <source>
        <dbReference type="EMBL" id="QKF07624.1"/>
    </source>
</evidence>
<dbReference type="EMBL" id="CP053716">
    <property type="protein sequence ID" value="QKF07624.1"/>
    <property type="molecule type" value="Genomic_DNA"/>
</dbReference>
<name>A0A6M8J253_9ACTN</name>
<protein>
    <submittedName>
        <fullName evidence="1">Uncharacterized protein</fullName>
    </submittedName>
</protein>
<gene>
    <name evidence="1" type="ORF">HLV38_05465</name>
</gene>
<organism evidence="1 2">
    <name type="scientific">Berryella wangjianweii</name>
    <dbReference type="NCBI Taxonomy" id="2734634"/>
    <lineage>
        <taxon>Bacteria</taxon>
        <taxon>Bacillati</taxon>
        <taxon>Actinomycetota</taxon>
        <taxon>Coriobacteriia</taxon>
        <taxon>Eggerthellales</taxon>
        <taxon>Eggerthellaceae</taxon>
        <taxon>Berryella</taxon>
    </lineage>
</organism>